<dbReference type="EMBL" id="GGEC01063742">
    <property type="protein sequence ID" value="MBX44226.1"/>
    <property type="molecule type" value="Transcribed_RNA"/>
</dbReference>
<proteinExistence type="predicted"/>
<accession>A0A2P2NP13</accession>
<protein>
    <submittedName>
        <fullName evidence="1">Uncharacterized protein</fullName>
    </submittedName>
</protein>
<dbReference type="AlphaFoldDB" id="A0A2P2NP13"/>
<name>A0A2P2NP13_RHIMU</name>
<sequence>MDRPNVPAQAAPLLICFIYESLLGFCRESFAS</sequence>
<evidence type="ECO:0000313" key="1">
    <source>
        <dbReference type="EMBL" id="MBX44226.1"/>
    </source>
</evidence>
<reference evidence="1" key="1">
    <citation type="submission" date="2018-02" db="EMBL/GenBank/DDBJ databases">
        <title>Rhizophora mucronata_Transcriptome.</title>
        <authorList>
            <person name="Meera S.P."/>
            <person name="Sreeshan A."/>
            <person name="Augustine A."/>
        </authorList>
    </citation>
    <scope>NUCLEOTIDE SEQUENCE</scope>
    <source>
        <tissue evidence="1">Leaf</tissue>
    </source>
</reference>
<organism evidence="1">
    <name type="scientific">Rhizophora mucronata</name>
    <name type="common">Asiatic mangrove</name>
    <dbReference type="NCBI Taxonomy" id="61149"/>
    <lineage>
        <taxon>Eukaryota</taxon>
        <taxon>Viridiplantae</taxon>
        <taxon>Streptophyta</taxon>
        <taxon>Embryophyta</taxon>
        <taxon>Tracheophyta</taxon>
        <taxon>Spermatophyta</taxon>
        <taxon>Magnoliopsida</taxon>
        <taxon>eudicotyledons</taxon>
        <taxon>Gunneridae</taxon>
        <taxon>Pentapetalae</taxon>
        <taxon>rosids</taxon>
        <taxon>fabids</taxon>
        <taxon>Malpighiales</taxon>
        <taxon>Rhizophoraceae</taxon>
        <taxon>Rhizophora</taxon>
    </lineage>
</organism>